<comment type="cofactor">
    <cofactor evidence="1">
        <name>Fe(2+)</name>
        <dbReference type="ChEBI" id="CHEBI:29033"/>
    </cofactor>
</comment>
<evidence type="ECO:0000259" key="9">
    <source>
        <dbReference type="Pfam" id="PF02668"/>
    </source>
</evidence>
<dbReference type="InterPro" id="IPR003819">
    <property type="entry name" value="TauD/TfdA-like"/>
</dbReference>
<feature type="domain" description="TauD/TfdA-like" evidence="9">
    <location>
        <begin position="197"/>
        <end position="412"/>
    </location>
</feature>
<feature type="domain" description="Gamma-butyrobetaine hydroxylase-like N-terminal" evidence="10">
    <location>
        <begin position="86"/>
        <end position="171"/>
    </location>
</feature>
<keyword evidence="7" id="KW-0560">Oxidoreductase</keyword>
<dbReference type="UniPathway" id="UPA00118"/>
<dbReference type="InterPro" id="IPR010376">
    <property type="entry name" value="GBBH-like_N"/>
</dbReference>
<evidence type="ECO:0000256" key="6">
    <source>
        <dbReference type="ARBA" id="ARBA00022964"/>
    </source>
</evidence>
<evidence type="ECO:0000256" key="2">
    <source>
        <dbReference type="ARBA" id="ARBA00005022"/>
    </source>
</evidence>
<dbReference type="Gene3D" id="3.60.130.10">
    <property type="entry name" value="Clavaminate synthase-like"/>
    <property type="match status" value="1"/>
</dbReference>
<gene>
    <name evidence="11" type="primary">Bbox1</name>
    <name evidence="11" type="ORF">Anas_01445</name>
</gene>
<comment type="similarity">
    <text evidence="3">Belongs to the gamma-BBH/TMLD family.</text>
</comment>
<evidence type="ECO:0000256" key="1">
    <source>
        <dbReference type="ARBA" id="ARBA00001954"/>
    </source>
</evidence>
<dbReference type="GO" id="GO:0046872">
    <property type="term" value="F:metal ion binding"/>
    <property type="evidence" value="ECO:0007669"/>
    <property type="project" value="UniProtKB-KW"/>
</dbReference>
<keyword evidence="12" id="KW-1185">Reference proteome</keyword>
<evidence type="ECO:0000256" key="3">
    <source>
        <dbReference type="ARBA" id="ARBA00008654"/>
    </source>
</evidence>
<evidence type="ECO:0000259" key="10">
    <source>
        <dbReference type="Pfam" id="PF06155"/>
    </source>
</evidence>
<dbReference type="Pfam" id="PF06155">
    <property type="entry name" value="GBBH-like_N"/>
    <property type="match status" value="1"/>
</dbReference>
<dbReference type="Gene3D" id="3.30.2020.30">
    <property type="match status" value="1"/>
</dbReference>
<dbReference type="PANTHER" id="PTHR10696">
    <property type="entry name" value="GAMMA-BUTYROBETAINE HYDROXYLASE-RELATED"/>
    <property type="match status" value="1"/>
</dbReference>
<name>A0A5N5TLE5_9CRUS</name>
<dbReference type="FunFam" id="3.30.2020.30:FF:000002">
    <property type="entry name" value="Putative gamma-butyrobetaine dioxygenase"/>
    <property type="match status" value="1"/>
</dbReference>
<keyword evidence="8" id="KW-0408">Iron</keyword>
<feature type="non-terminal residue" evidence="11">
    <location>
        <position position="1"/>
    </location>
</feature>
<evidence type="ECO:0000313" key="11">
    <source>
        <dbReference type="EMBL" id="KAB7506959.1"/>
    </source>
</evidence>
<dbReference type="OrthoDB" id="406634at2759"/>
<dbReference type="GO" id="GO:0005739">
    <property type="term" value="C:mitochondrion"/>
    <property type="evidence" value="ECO:0007669"/>
    <property type="project" value="TreeGrafter"/>
</dbReference>
<keyword evidence="6 11" id="KW-0223">Dioxygenase</keyword>
<evidence type="ECO:0000256" key="8">
    <source>
        <dbReference type="ARBA" id="ARBA00023004"/>
    </source>
</evidence>
<dbReference type="Pfam" id="PF02668">
    <property type="entry name" value="TauD"/>
    <property type="match status" value="1"/>
</dbReference>
<comment type="caution">
    <text evidence="11">The sequence shown here is derived from an EMBL/GenBank/DDBJ whole genome shotgun (WGS) entry which is preliminary data.</text>
</comment>
<evidence type="ECO:0000256" key="7">
    <source>
        <dbReference type="ARBA" id="ARBA00023002"/>
    </source>
</evidence>
<dbReference type="PANTHER" id="PTHR10696:SF33">
    <property type="entry name" value="GAMMA-BUTYROBETAINE DIOXYGENASE"/>
    <property type="match status" value="1"/>
</dbReference>
<evidence type="ECO:0000256" key="5">
    <source>
        <dbReference type="ARBA" id="ARBA00022873"/>
    </source>
</evidence>
<dbReference type="Proteomes" id="UP000326759">
    <property type="component" value="Unassembled WGS sequence"/>
</dbReference>
<dbReference type="InterPro" id="IPR038492">
    <property type="entry name" value="GBBH-like_N_sf"/>
</dbReference>
<keyword evidence="5" id="KW-0124">Carnitine biosynthesis</keyword>
<sequence>KYLKSNSNMMFNKFLRKSLQIVCEGNKFFHQNCSTFTLTTFRKKFLAQKYLGGKENRYFSNTFSADRRRKSFEDFDRKISLKNLSINQKEKVLQIEWDSERENDHHLFPFVWLRDHCQCNQCFHPVSRSRTMLFDQLQLHVLPTHVEIAENSVLKITWSDGHCSQYTFQWLKERGFTTKANELKRPTTYKLNKVYWGSEILENIPTVKFYDLMTDDCALLTWLQQLEVFGFVLISNAPAEYGQVRQLTERVGFIKKTHYGAEFSVKAKPDPSNVAYSSGPLQLHTDLPYYEYKPGLQLIHCIVQFKGEGGESQIADASHVARELKKNNPDMFKVLSETLVDWCDVGSDEGREFFKVFQNSNGEIKRINYSHPQRDSFFNVDVKTAVKWYEAMKTYQDMLYDSKYCIQFKMTP</sequence>
<proteinExistence type="inferred from homology"/>
<accession>A0A5N5TLE5</accession>
<reference evidence="11 12" key="1">
    <citation type="journal article" date="2019" name="PLoS Biol.">
        <title>Sex chromosomes control vertical transmission of feminizing Wolbachia symbionts in an isopod.</title>
        <authorList>
            <person name="Becking T."/>
            <person name="Chebbi M.A."/>
            <person name="Giraud I."/>
            <person name="Moumen B."/>
            <person name="Laverre T."/>
            <person name="Caubet Y."/>
            <person name="Peccoud J."/>
            <person name="Gilbert C."/>
            <person name="Cordaux R."/>
        </authorList>
    </citation>
    <scope>NUCLEOTIDE SEQUENCE [LARGE SCALE GENOMIC DNA]</scope>
    <source>
        <strain evidence="11">ANa2</strain>
        <tissue evidence="11">Whole body excluding digestive tract and cuticle</tissue>
    </source>
</reference>
<organism evidence="11 12">
    <name type="scientific">Armadillidium nasatum</name>
    <dbReference type="NCBI Taxonomy" id="96803"/>
    <lineage>
        <taxon>Eukaryota</taxon>
        <taxon>Metazoa</taxon>
        <taxon>Ecdysozoa</taxon>
        <taxon>Arthropoda</taxon>
        <taxon>Crustacea</taxon>
        <taxon>Multicrustacea</taxon>
        <taxon>Malacostraca</taxon>
        <taxon>Eumalacostraca</taxon>
        <taxon>Peracarida</taxon>
        <taxon>Isopoda</taxon>
        <taxon>Oniscidea</taxon>
        <taxon>Crinocheta</taxon>
        <taxon>Armadillidiidae</taxon>
        <taxon>Armadillidium</taxon>
    </lineage>
</organism>
<dbReference type="EMBL" id="SEYY01000574">
    <property type="protein sequence ID" value="KAB7506959.1"/>
    <property type="molecule type" value="Genomic_DNA"/>
</dbReference>
<dbReference type="AlphaFoldDB" id="A0A5N5TLE5"/>
<dbReference type="GO" id="GO:0045329">
    <property type="term" value="P:carnitine biosynthetic process"/>
    <property type="evidence" value="ECO:0007669"/>
    <property type="project" value="UniProtKB-UniPathway"/>
</dbReference>
<dbReference type="GO" id="GO:0016706">
    <property type="term" value="F:2-oxoglutarate-dependent dioxygenase activity"/>
    <property type="evidence" value="ECO:0007669"/>
    <property type="project" value="UniProtKB-ARBA"/>
</dbReference>
<evidence type="ECO:0000313" key="12">
    <source>
        <dbReference type="Proteomes" id="UP000326759"/>
    </source>
</evidence>
<keyword evidence="4" id="KW-0479">Metal-binding</keyword>
<dbReference type="InterPro" id="IPR050411">
    <property type="entry name" value="AlphaKG_dependent_hydroxylases"/>
</dbReference>
<protein>
    <submittedName>
        <fullName evidence="11">Gamma-butyrobetaine dioxygenase</fullName>
    </submittedName>
</protein>
<evidence type="ECO:0000256" key="4">
    <source>
        <dbReference type="ARBA" id="ARBA00022723"/>
    </source>
</evidence>
<dbReference type="InterPro" id="IPR042098">
    <property type="entry name" value="TauD-like_sf"/>
</dbReference>
<comment type="pathway">
    <text evidence="2">Amine and polyamine biosynthesis; carnitine biosynthesis.</text>
</comment>
<feature type="non-terminal residue" evidence="11">
    <location>
        <position position="412"/>
    </location>
</feature>
<dbReference type="SUPFAM" id="SSF51197">
    <property type="entry name" value="Clavaminate synthase-like"/>
    <property type="match status" value="1"/>
</dbReference>